<dbReference type="RefSeq" id="YP_010651779.1">
    <property type="nucleotide sequence ID" value="NC_070783.1"/>
</dbReference>
<sequence>MTYRRYSLHITYTNGATEDFDCTNYRRKDGVYEIYYSDSERLVMDYARPDFELPVVNVRSLFKEDIPEEDR</sequence>
<proteinExistence type="predicted"/>
<name>A0A7G9UZ17_9CAUD</name>
<dbReference type="Proteomes" id="UP000516151">
    <property type="component" value="Segment"/>
</dbReference>
<evidence type="ECO:0000313" key="2">
    <source>
        <dbReference type="Proteomes" id="UP000516151"/>
    </source>
</evidence>
<organism evidence="1 2">
    <name type="scientific">Streptomyces phage Faust</name>
    <dbReference type="NCBI Taxonomy" id="2767565"/>
    <lineage>
        <taxon>Viruses</taxon>
        <taxon>Duplodnaviria</taxon>
        <taxon>Heunggongvirae</taxon>
        <taxon>Uroviricota</taxon>
        <taxon>Caudoviricetes</taxon>
        <taxon>Stanwilliamsviridae</taxon>
        <taxon>Loccivirinae</taxon>
        <taxon>Faustvirus</taxon>
        <taxon>Faustvirus faust</taxon>
    </lineage>
</organism>
<keyword evidence="2" id="KW-1185">Reference proteome</keyword>
<accession>A0A7G9UZ17</accession>
<dbReference type="KEGG" id="vg:77927495"/>
<evidence type="ECO:0000313" key="1">
    <source>
        <dbReference type="EMBL" id="QNN99272.1"/>
    </source>
</evidence>
<protein>
    <submittedName>
        <fullName evidence="1">Uncharacterized protein</fullName>
    </submittedName>
</protein>
<gene>
    <name evidence="1" type="primary">200</name>
    <name evidence="1" type="ORF">SEA_FAUST_200</name>
</gene>
<dbReference type="EMBL" id="MT684598">
    <property type="protein sequence ID" value="QNN99272.1"/>
    <property type="molecule type" value="Genomic_DNA"/>
</dbReference>
<dbReference type="GeneID" id="77927495"/>
<reference evidence="1 2" key="1">
    <citation type="submission" date="2020-06" db="EMBL/GenBank/DDBJ databases">
        <authorList>
            <person name="Arora M.N."/>
            <person name="Dalling M.T."/>
            <person name="Dawson S.P.M."/>
            <person name="Elia S.N."/>
            <person name="Burke B."/>
            <person name="Shaffer C.D."/>
            <person name="Weston-Hafer K.A."/>
            <person name="Garlena R.A."/>
            <person name="Russell D.A."/>
            <person name="Pope W.H."/>
            <person name="Jacobs-Sera D."/>
            <person name="Hatfull G.F."/>
        </authorList>
    </citation>
    <scope>NUCLEOTIDE SEQUENCE [LARGE SCALE GENOMIC DNA]</scope>
</reference>